<comment type="caution">
    <text evidence="1">The sequence shown here is derived from an EMBL/GenBank/DDBJ whole genome shotgun (WGS) entry which is preliminary data.</text>
</comment>
<sequence>MSLEPPMMISTMIS</sequence>
<evidence type="ECO:0000313" key="2">
    <source>
        <dbReference type="Proteomes" id="UP000324222"/>
    </source>
</evidence>
<proteinExistence type="predicted"/>
<gene>
    <name evidence="1" type="ORF">E2C01_037165</name>
</gene>
<dbReference type="Proteomes" id="UP000324222">
    <property type="component" value="Unassembled WGS sequence"/>
</dbReference>
<keyword evidence="2" id="KW-1185">Reference proteome</keyword>
<name>A0A5B7FDX5_PORTR</name>
<accession>A0A5B7FDX5</accession>
<reference evidence="1 2" key="1">
    <citation type="submission" date="2019-05" db="EMBL/GenBank/DDBJ databases">
        <title>Another draft genome of Portunus trituberculatus and its Hox gene families provides insights of decapod evolution.</title>
        <authorList>
            <person name="Jeong J.-H."/>
            <person name="Song I."/>
            <person name="Kim S."/>
            <person name="Choi T."/>
            <person name="Kim D."/>
            <person name="Ryu S."/>
            <person name="Kim W."/>
        </authorList>
    </citation>
    <scope>NUCLEOTIDE SEQUENCE [LARGE SCALE GENOMIC DNA]</scope>
    <source>
        <tissue evidence="1">Muscle</tissue>
    </source>
</reference>
<evidence type="ECO:0000313" key="1">
    <source>
        <dbReference type="EMBL" id="MPC43516.1"/>
    </source>
</evidence>
<dbReference type="EMBL" id="VSRR010005863">
    <property type="protein sequence ID" value="MPC43516.1"/>
    <property type="molecule type" value="Genomic_DNA"/>
</dbReference>
<protein>
    <submittedName>
        <fullName evidence="1">Uncharacterized protein</fullName>
    </submittedName>
</protein>
<organism evidence="1 2">
    <name type="scientific">Portunus trituberculatus</name>
    <name type="common">Swimming crab</name>
    <name type="synonym">Neptunus trituberculatus</name>
    <dbReference type="NCBI Taxonomy" id="210409"/>
    <lineage>
        <taxon>Eukaryota</taxon>
        <taxon>Metazoa</taxon>
        <taxon>Ecdysozoa</taxon>
        <taxon>Arthropoda</taxon>
        <taxon>Crustacea</taxon>
        <taxon>Multicrustacea</taxon>
        <taxon>Malacostraca</taxon>
        <taxon>Eumalacostraca</taxon>
        <taxon>Eucarida</taxon>
        <taxon>Decapoda</taxon>
        <taxon>Pleocyemata</taxon>
        <taxon>Brachyura</taxon>
        <taxon>Eubrachyura</taxon>
        <taxon>Portunoidea</taxon>
        <taxon>Portunidae</taxon>
        <taxon>Portuninae</taxon>
        <taxon>Portunus</taxon>
    </lineage>
</organism>